<dbReference type="Proteomes" id="UP000006222">
    <property type="component" value="Unassembled WGS sequence"/>
</dbReference>
<organism evidence="1 2">
    <name type="scientific">Rhodopirellula baltica WH47</name>
    <dbReference type="NCBI Taxonomy" id="991778"/>
    <lineage>
        <taxon>Bacteria</taxon>
        <taxon>Pseudomonadati</taxon>
        <taxon>Planctomycetota</taxon>
        <taxon>Planctomycetia</taxon>
        <taxon>Pirellulales</taxon>
        <taxon>Pirellulaceae</taxon>
        <taxon>Rhodopirellula</taxon>
    </lineage>
</organism>
<name>F2AVP1_RHOBT</name>
<evidence type="ECO:0000313" key="2">
    <source>
        <dbReference type="Proteomes" id="UP000006222"/>
    </source>
</evidence>
<evidence type="ECO:0000313" key="1">
    <source>
        <dbReference type="EMBL" id="EGF26240.1"/>
    </source>
</evidence>
<reference evidence="1 2" key="1">
    <citation type="journal article" date="2013" name="Mar. Genomics">
        <title>Expression of sulfatases in Rhodopirellula baltica and the diversity of sulfatases in the genus Rhodopirellula.</title>
        <authorList>
            <person name="Wegner C.E."/>
            <person name="Richter-Heitmann T."/>
            <person name="Klindworth A."/>
            <person name="Klockow C."/>
            <person name="Richter M."/>
            <person name="Achstetter T."/>
            <person name="Glockner F.O."/>
            <person name="Harder J."/>
        </authorList>
    </citation>
    <scope>NUCLEOTIDE SEQUENCE [LARGE SCALE GENOMIC DNA]</scope>
    <source>
        <strain evidence="1 2">WH47</strain>
    </source>
</reference>
<accession>F2AVP1</accession>
<comment type="caution">
    <text evidence="1">The sequence shown here is derived from an EMBL/GenBank/DDBJ whole genome shotgun (WGS) entry which is preliminary data.</text>
</comment>
<proteinExistence type="predicted"/>
<dbReference type="AlphaFoldDB" id="F2AVP1"/>
<sequence>MIPPHPPSCTQFWQQIVQRASICTRIHHPIYPQEIHTAFSYQ</sequence>
<dbReference type="EMBL" id="AFAR01000190">
    <property type="protein sequence ID" value="EGF26240.1"/>
    <property type="molecule type" value="Genomic_DNA"/>
</dbReference>
<gene>
    <name evidence="1" type="ORF">RBWH47_01958</name>
</gene>
<protein>
    <submittedName>
        <fullName evidence="1">Uncharacterized protein</fullName>
    </submittedName>
</protein>